<gene>
    <name evidence="2" type="ORF">B5P37_01545</name>
</gene>
<protein>
    <recommendedName>
        <fullName evidence="4">DUF3784 domain-containing protein</fullName>
    </recommendedName>
</protein>
<accession>A0AAC9RMQ9</accession>
<evidence type="ECO:0008006" key="4">
    <source>
        <dbReference type="Google" id="ProtNLM"/>
    </source>
</evidence>
<sequence>MNVIITIVLFTISSICSIYLIKSKNLYIIASIEPEKIPEHLKNKVVKYFITSLMLTTIFICLAINVLEINSTIGIIFILISILICLSFYGYYMKIKNDSK</sequence>
<keyword evidence="1" id="KW-1133">Transmembrane helix</keyword>
<organism evidence="2 3">
    <name type="scientific">Staphylococcus lutrae</name>
    <dbReference type="NCBI Taxonomy" id="155085"/>
    <lineage>
        <taxon>Bacteria</taxon>
        <taxon>Bacillati</taxon>
        <taxon>Bacillota</taxon>
        <taxon>Bacilli</taxon>
        <taxon>Bacillales</taxon>
        <taxon>Staphylococcaceae</taxon>
        <taxon>Staphylococcus</taxon>
    </lineage>
</organism>
<evidence type="ECO:0000313" key="2">
    <source>
        <dbReference type="EMBL" id="ARJ50123.1"/>
    </source>
</evidence>
<dbReference type="Proteomes" id="UP000242864">
    <property type="component" value="Chromosome"/>
</dbReference>
<feature type="transmembrane region" description="Helical" evidence="1">
    <location>
        <begin position="6"/>
        <end position="27"/>
    </location>
</feature>
<feature type="transmembrane region" description="Helical" evidence="1">
    <location>
        <begin position="48"/>
        <end position="67"/>
    </location>
</feature>
<evidence type="ECO:0000313" key="3">
    <source>
        <dbReference type="Proteomes" id="UP000242864"/>
    </source>
</evidence>
<keyword evidence="1" id="KW-0472">Membrane</keyword>
<proteinExistence type="predicted"/>
<reference evidence="2 3" key="1">
    <citation type="submission" date="2017-04" db="EMBL/GenBank/DDBJ databases">
        <authorList>
            <person name="Veseli I.A."/>
            <person name="Tang C."/>
            <person name="Pombert J.-F."/>
        </authorList>
    </citation>
    <scope>NUCLEOTIDE SEQUENCE [LARGE SCALE GENOMIC DNA]</scope>
    <source>
        <strain evidence="2 3">ATCC 700373</strain>
    </source>
</reference>
<feature type="transmembrane region" description="Helical" evidence="1">
    <location>
        <begin position="73"/>
        <end position="92"/>
    </location>
</feature>
<dbReference type="AlphaFoldDB" id="A0AAC9RMQ9"/>
<dbReference type="EMBL" id="CP020773">
    <property type="protein sequence ID" value="ARJ50123.1"/>
    <property type="molecule type" value="Genomic_DNA"/>
</dbReference>
<evidence type="ECO:0000256" key="1">
    <source>
        <dbReference type="SAM" id="Phobius"/>
    </source>
</evidence>
<name>A0AAC9RMQ9_9STAP</name>
<keyword evidence="1" id="KW-0812">Transmembrane</keyword>
<dbReference type="KEGG" id="slz:B5P37_01545"/>
<keyword evidence="3" id="KW-1185">Reference proteome</keyword>